<dbReference type="SMART" id="SM00671">
    <property type="entry name" value="SEL1"/>
    <property type="match status" value="4"/>
</dbReference>
<sequence length="455" mass="49252">MRRAIVGGLWLGLTACAHRPAAPAEDVFAAAHAKCDAGDVTACVRLGEELDGAESWRRGATVESFGVYEQACALGDANSCWRIASFYDAGCCGAPRKDEVHGAALLERACDLRSPLACDELALRYRTTMHGPEDPAKARRADERGCELGNEMQCAYLLTGLLAEETLDWPAIDRALGNLTCPNSATPCDNLRGTRLFGWYGKKDEAPARKAARDEHARELVARGCEQGEPQACLNFAGVLREGLGGARDAPRALQLYDRECEADAPEGCWAAAGMRAMEPPLRDLKAARAGFDRACGQLQDNDSRRDCQVGAAEVLAAAGAKEMAAELFRPWCEQGDQLTCVRWGRTLAEDPRGHRQAVELFRKACDAREPRGCVRLARMMALGRGVKKDAAAADALAKQACADGATEACTLRQNLAELARPLGKLFITTARLVGRPIAAVLLFPHWQLMVGDWW</sequence>
<dbReference type="Proteomes" id="UP001217838">
    <property type="component" value="Unassembled WGS sequence"/>
</dbReference>
<dbReference type="InterPro" id="IPR011990">
    <property type="entry name" value="TPR-like_helical_dom_sf"/>
</dbReference>
<keyword evidence="2" id="KW-0677">Repeat</keyword>
<dbReference type="PANTHER" id="PTHR13891">
    <property type="entry name" value="CYTOCHROME C OXIDASE ASSEMBLY FACTOR 7"/>
    <property type="match status" value="1"/>
</dbReference>
<dbReference type="Gene3D" id="1.25.40.10">
    <property type="entry name" value="Tetratricopeptide repeat domain"/>
    <property type="match status" value="3"/>
</dbReference>
<comment type="similarity">
    <text evidence="1">Belongs to the hcp beta-lactamase family.</text>
</comment>
<evidence type="ECO:0000313" key="3">
    <source>
        <dbReference type="EMBL" id="MDC0667400.1"/>
    </source>
</evidence>
<organism evidence="3 4">
    <name type="scientific">Nannocystis radixulma</name>
    <dbReference type="NCBI Taxonomy" id="2995305"/>
    <lineage>
        <taxon>Bacteria</taxon>
        <taxon>Pseudomonadati</taxon>
        <taxon>Myxococcota</taxon>
        <taxon>Polyangia</taxon>
        <taxon>Nannocystales</taxon>
        <taxon>Nannocystaceae</taxon>
        <taxon>Nannocystis</taxon>
    </lineage>
</organism>
<dbReference type="EMBL" id="JAQNDN010000002">
    <property type="protein sequence ID" value="MDC0667400.1"/>
    <property type="molecule type" value="Genomic_DNA"/>
</dbReference>
<name>A0ABT5AZX8_9BACT</name>
<evidence type="ECO:0000256" key="2">
    <source>
        <dbReference type="ARBA" id="ARBA00022737"/>
    </source>
</evidence>
<dbReference type="PANTHER" id="PTHR13891:SF1">
    <property type="entry name" value="CYTOCHROME C OXIDASE ASSEMBLY FACTOR 7"/>
    <property type="match status" value="1"/>
</dbReference>
<reference evidence="3 4" key="1">
    <citation type="submission" date="2022-11" db="EMBL/GenBank/DDBJ databases">
        <title>Minimal conservation of predation-associated metabolite biosynthetic gene clusters underscores biosynthetic potential of Myxococcota including descriptions for ten novel species: Archangium lansinium sp. nov., Myxococcus landrumus sp. nov., Nannocystis bai.</title>
        <authorList>
            <person name="Ahearne A."/>
            <person name="Stevens C."/>
            <person name="Dowd S."/>
        </authorList>
    </citation>
    <scope>NUCLEOTIDE SEQUENCE [LARGE SCALE GENOMIC DNA]</scope>
    <source>
        <strain evidence="3 4">NCELM</strain>
    </source>
</reference>
<dbReference type="InterPro" id="IPR040239">
    <property type="entry name" value="HcpB-like"/>
</dbReference>
<dbReference type="PROSITE" id="PS51257">
    <property type="entry name" value="PROKAR_LIPOPROTEIN"/>
    <property type="match status" value="1"/>
</dbReference>
<dbReference type="SUPFAM" id="SSF81901">
    <property type="entry name" value="HCP-like"/>
    <property type="match status" value="3"/>
</dbReference>
<evidence type="ECO:0000256" key="1">
    <source>
        <dbReference type="ARBA" id="ARBA00008486"/>
    </source>
</evidence>
<gene>
    <name evidence="3" type="ORF">POL58_06615</name>
</gene>
<dbReference type="RefSeq" id="WP_271995435.1">
    <property type="nucleotide sequence ID" value="NZ_JAQNDN010000002.1"/>
</dbReference>
<keyword evidence="4" id="KW-1185">Reference proteome</keyword>
<comment type="caution">
    <text evidence="3">The sequence shown here is derived from an EMBL/GenBank/DDBJ whole genome shotgun (WGS) entry which is preliminary data.</text>
</comment>
<evidence type="ECO:0000313" key="4">
    <source>
        <dbReference type="Proteomes" id="UP001217838"/>
    </source>
</evidence>
<protein>
    <submittedName>
        <fullName evidence="3">Tetratricopeptide repeat protein</fullName>
    </submittedName>
</protein>
<accession>A0ABT5AZX8</accession>
<dbReference type="InterPro" id="IPR006597">
    <property type="entry name" value="Sel1-like"/>
</dbReference>
<proteinExistence type="inferred from homology"/>